<dbReference type="OrthoDB" id="5783711at2"/>
<name>A0A363NVE2_9SPHI</name>
<keyword evidence="2" id="KW-1185">Reference proteome</keyword>
<evidence type="ECO:0000313" key="2">
    <source>
        <dbReference type="Proteomes" id="UP000250831"/>
    </source>
</evidence>
<organism evidence="1 2">
    <name type="scientific">Sphingobacterium athyrii</name>
    <dbReference type="NCBI Taxonomy" id="2152717"/>
    <lineage>
        <taxon>Bacteria</taxon>
        <taxon>Pseudomonadati</taxon>
        <taxon>Bacteroidota</taxon>
        <taxon>Sphingobacteriia</taxon>
        <taxon>Sphingobacteriales</taxon>
        <taxon>Sphingobacteriaceae</taxon>
        <taxon>Sphingobacterium</taxon>
    </lineage>
</organism>
<dbReference type="EMBL" id="QCXX01000002">
    <property type="protein sequence ID" value="PUV24749.1"/>
    <property type="molecule type" value="Genomic_DNA"/>
</dbReference>
<dbReference type="AlphaFoldDB" id="A0A363NVE2"/>
<comment type="caution">
    <text evidence="1">The sequence shown here is derived from an EMBL/GenBank/DDBJ whole genome shotgun (WGS) entry which is preliminary data.</text>
</comment>
<proteinExistence type="predicted"/>
<accession>A0A363NVE2</accession>
<dbReference type="Proteomes" id="UP000250831">
    <property type="component" value="Unassembled WGS sequence"/>
</dbReference>
<dbReference type="RefSeq" id="WP_108633084.1">
    <property type="nucleotide sequence ID" value="NZ_DAMCKI010000020.1"/>
</dbReference>
<evidence type="ECO:0000313" key="1">
    <source>
        <dbReference type="EMBL" id="PUV24749.1"/>
    </source>
</evidence>
<sequence length="106" mass="12928">MENKFKANREFISRSIWSDWRERLKDSEINGLRQRLEVMDREVLIDWLQWYNPKGNYTDRKCMDNGVKPLCKSKAVEYTYREILRNHTKKLYNNFSNGSIQLMFNN</sequence>
<protein>
    <submittedName>
        <fullName evidence="1">Uncharacterized protein</fullName>
    </submittedName>
</protein>
<reference evidence="1 2" key="1">
    <citation type="submission" date="2018-04" db="EMBL/GenBank/DDBJ databases">
        <title>Sphingobacterium sp. M46 Genome.</title>
        <authorList>
            <person name="Cheng J."/>
            <person name="Li Y."/>
        </authorList>
    </citation>
    <scope>NUCLEOTIDE SEQUENCE [LARGE SCALE GENOMIC DNA]</scope>
    <source>
        <strain evidence="1 2">M46</strain>
    </source>
</reference>
<gene>
    <name evidence="1" type="ORF">DCO56_07185</name>
</gene>